<proteinExistence type="predicted"/>
<feature type="compositionally biased region" description="Basic residues" evidence="3">
    <location>
        <begin position="1"/>
        <end position="12"/>
    </location>
</feature>
<accession>A0A2J8AEY3</accession>
<evidence type="ECO:0000313" key="5">
    <source>
        <dbReference type="EMBL" id="PNH11056.1"/>
    </source>
</evidence>
<gene>
    <name evidence="5" type="ORF">TSOC_002153</name>
</gene>
<feature type="domain" description="N-acetyltransferase" evidence="4">
    <location>
        <begin position="250"/>
        <end position="433"/>
    </location>
</feature>
<dbReference type="OrthoDB" id="551193at2759"/>
<dbReference type="InterPro" id="IPR000182">
    <property type="entry name" value="GNAT_dom"/>
</dbReference>
<evidence type="ECO:0000256" key="1">
    <source>
        <dbReference type="ARBA" id="ARBA00022679"/>
    </source>
</evidence>
<feature type="compositionally biased region" description="Basic residues" evidence="3">
    <location>
        <begin position="253"/>
        <end position="266"/>
    </location>
</feature>
<feature type="region of interest" description="Disordered" evidence="3">
    <location>
        <begin position="213"/>
        <end position="280"/>
    </location>
</feature>
<feature type="region of interest" description="Disordered" evidence="3">
    <location>
        <begin position="555"/>
        <end position="581"/>
    </location>
</feature>
<dbReference type="Pfam" id="PF00583">
    <property type="entry name" value="Acetyltransf_1"/>
    <property type="match status" value="1"/>
</dbReference>
<feature type="compositionally biased region" description="Polar residues" evidence="3">
    <location>
        <begin position="241"/>
        <end position="252"/>
    </location>
</feature>
<dbReference type="Gene3D" id="3.40.630.30">
    <property type="match status" value="1"/>
</dbReference>
<feature type="compositionally biased region" description="Gly residues" evidence="3">
    <location>
        <begin position="495"/>
        <end position="507"/>
    </location>
</feature>
<dbReference type="CDD" id="cd04301">
    <property type="entry name" value="NAT_SF"/>
    <property type="match status" value="1"/>
</dbReference>
<reference evidence="5 6" key="1">
    <citation type="journal article" date="2017" name="Mol. Biol. Evol.">
        <title>The 4-celled Tetrabaena socialis nuclear genome reveals the essential components for genetic control of cell number at the origin of multicellularity in the volvocine lineage.</title>
        <authorList>
            <person name="Featherston J."/>
            <person name="Arakaki Y."/>
            <person name="Hanschen E.R."/>
            <person name="Ferris P.J."/>
            <person name="Michod R.E."/>
            <person name="Olson B.J.S.C."/>
            <person name="Nozaki H."/>
            <person name="Durand P.M."/>
        </authorList>
    </citation>
    <scope>NUCLEOTIDE SEQUENCE [LARGE SCALE GENOMIC DNA]</scope>
    <source>
        <strain evidence="5 6">NIES-571</strain>
    </source>
</reference>
<dbReference type="SUPFAM" id="SSF55729">
    <property type="entry name" value="Acyl-CoA N-acyltransferases (Nat)"/>
    <property type="match status" value="1"/>
</dbReference>
<keyword evidence="1" id="KW-0808">Transferase</keyword>
<feature type="compositionally biased region" description="Low complexity" evidence="3">
    <location>
        <begin position="267"/>
        <end position="280"/>
    </location>
</feature>
<keyword evidence="2" id="KW-0012">Acyltransferase</keyword>
<dbReference type="PANTHER" id="PTHR43420:SF47">
    <property type="entry name" value="N-ACETYLTRANSFERASE DOMAIN-CONTAINING PROTEIN"/>
    <property type="match status" value="1"/>
</dbReference>
<dbReference type="GO" id="GO:0016747">
    <property type="term" value="F:acyltransferase activity, transferring groups other than amino-acyl groups"/>
    <property type="evidence" value="ECO:0007669"/>
    <property type="project" value="InterPro"/>
</dbReference>
<evidence type="ECO:0000256" key="2">
    <source>
        <dbReference type="ARBA" id="ARBA00023315"/>
    </source>
</evidence>
<feature type="compositionally biased region" description="Low complexity" evidence="3">
    <location>
        <begin position="439"/>
        <end position="473"/>
    </location>
</feature>
<sequence length="603" mass="62236">MRAHQATTRRLRCAGSSSNSHRCSRPATSTAPAPPRRAPLAAGALAATQQLTAAGPSGTALRVRLARTPEEFDAVARLWAEALLLPGWTELAPPEGEAAALLMAADASRRLREAYERKVQAAADSRELRRRGEALLSQLRSGRMTLLEVQLARRQLEGVSAAAHQEGSVPAPTPSLPQRPAEASTSEPGAQRPEVVAAAEPAACGAAPALATMPSLPAATPDPAGPTARPQDQPRAGCSGPDSSLGNDPPHTQQHHHHHHHHHQQQRQRPNAEQADAAAEWAAQPALVAPATPAQAQAPAGYLLLSLSQPLALLPPPFPSRAPQQVHVDALAVAAGGRRRGVASALLAAAERVARRWGGSSLWLHADAANEAAVQLYSDRGYRIARVVLGGGGGGGGGGGRGGGAWWTPRGLGWGQLGRGRRGRRFVMHKQLATRSSQAAASREGGGAAAEAAGAPLVQQQQHHQQQSGQQGQPTRLEPSGGRMAGGDTREMRVAGGGAGGGQGPQKGYGRGSYWSAVAAAAKRGHVGLMDWLLQRCGSCCPAVARRVVSTVDGRGAAGGAAEGSTDAETPRRGGPPRRVGAYDWALGAGGLRQGAEAAEVDK</sequence>
<protein>
    <recommendedName>
        <fullName evidence="4">N-acetyltransferase domain-containing protein</fullName>
    </recommendedName>
</protein>
<evidence type="ECO:0000259" key="4">
    <source>
        <dbReference type="PROSITE" id="PS51186"/>
    </source>
</evidence>
<dbReference type="InterPro" id="IPR050680">
    <property type="entry name" value="YpeA/RimI_acetyltransf"/>
</dbReference>
<dbReference type="PANTHER" id="PTHR43420">
    <property type="entry name" value="ACETYLTRANSFERASE"/>
    <property type="match status" value="1"/>
</dbReference>
<feature type="region of interest" description="Disordered" evidence="3">
    <location>
        <begin position="1"/>
        <end position="37"/>
    </location>
</feature>
<evidence type="ECO:0000256" key="3">
    <source>
        <dbReference type="SAM" id="MobiDB-lite"/>
    </source>
</evidence>
<dbReference type="AlphaFoldDB" id="A0A2J8AEY3"/>
<feature type="region of interest" description="Disordered" evidence="3">
    <location>
        <begin position="431"/>
        <end position="507"/>
    </location>
</feature>
<comment type="caution">
    <text evidence="5">The sequence shown here is derived from an EMBL/GenBank/DDBJ whole genome shotgun (WGS) entry which is preliminary data.</text>
</comment>
<name>A0A2J8AEY3_9CHLO</name>
<evidence type="ECO:0000313" key="6">
    <source>
        <dbReference type="Proteomes" id="UP000236333"/>
    </source>
</evidence>
<dbReference type="PROSITE" id="PS51186">
    <property type="entry name" value="GNAT"/>
    <property type="match status" value="1"/>
</dbReference>
<dbReference type="EMBL" id="PGGS01000039">
    <property type="protein sequence ID" value="PNH11056.1"/>
    <property type="molecule type" value="Genomic_DNA"/>
</dbReference>
<keyword evidence="6" id="KW-1185">Reference proteome</keyword>
<dbReference type="Proteomes" id="UP000236333">
    <property type="component" value="Unassembled WGS sequence"/>
</dbReference>
<feature type="region of interest" description="Disordered" evidence="3">
    <location>
        <begin position="161"/>
        <end position="198"/>
    </location>
</feature>
<dbReference type="InterPro" id="IPR016181">
    <property type="entry name" value="Acyl_CoA_acyltransferase"/>
</dbReference>
<organism evidence="5 6">
    <name type="scientific">Tetrabaena socialis</name>
    <dbReference type="NCBI Taxonomy" id="47790"/>
    <lineage>
        <taxon>Eukaryota</taxon>
        <taxon>Viridiplantae</taxon>
        <taxon>Chlorophyta</taxon>
        <taxon>core chlorophytes</taxon>
        <taxon>Chlorophyceae</taxon>
        <taxon>CS clade</taxon>
        <taxon>Chlamydomonadales</taxon>
        <taxon>Tetrabaenaceae</taxon>
        <taxon>Tetrabaena</taxon>
    </lineage>
</organism>
<feature type="compositionally biased region" description="Low complexity" evidence="3">
    <location>
        <begin position="213"/>
        <end position="230"/>
    </location>
</feature>